<accession>A0AAQ3RWK3</accession>
<sequence length="126" mass="13443">MQSSFFVRNDSGSFFDASRVSTFLKAPFLNLFLSSVTTASINSIRLISDINTSAFSLANADSASAFCLPISVASRATSICFKRAVISPSFCVLQMTSFCKAANLTGKSSKHVTPGMSVSIILHDDI</sequence>
<proteinExistence type="predicted"/>
<gene>
    <name evidence="1" type="ORF">V8G54_015114</name>
</gene>
<dbReference type="EMBL" id="CP144696">
    <property type="protein sequence ID" value="WVZ10584.1"/>
    <property type="molecule type" value="Genomic_DNA"/>
</dbReference>
<evidence type="ECO:0000313" key="1">
    <source>
        <dbReference type="EMBL" id="WVZ10584.1"/>
    </source>
</evidence>
<organism evidence="1 2">
    <name type="scientific">Vigna mungo</name>
    <name type="common">Black gram</name>
    <name type="synonym">Phaseolus mungo</name>
    <dbReference type="NCBI Taxonomy" id="3915"/>
    <lineage>
        <taxon>Eukaryota</taxon>
        <taxon>Viridiplantae</taxon>
        <taxon>Streptophyta</taxon>
        <taxon>Embryophyta</taxon>
        <taxon>Tracheophyta</taxon>
        <taxon>Spermatophyta</taxon>
        <taxon>Magnoliopsida</taxon>
        <taxon>eudicotyledons</taxon>
        <taxon>Gunneridae</taxon>
        <taxon>Pentapetalae</taxon>
        <taxon>rosids</taxon>
        <taxon>fabids</taxon>
        <taxon>Fabales</taxon>
        <taxon>Fabaceae</taxon>
        <taxon>Papilionoideae</taxon>
        <taxon>50 kb inversion clade</taxon>
        <taxon>NPAAA clade</taxon>
        <taxon>indigoferoid/millettioid clade</taxon>
        <taxon>Phaseoleae</taxon>
        <taxon>Vigna</taxon>
    </lineage>
</organism>
<name>A0AAQ3RWK3_VIGMU</name>
<evidence type="ECO:0000313" key="2">
    <source>
        <dbReference type="Proteomes" id="UP001374535"/>
    </source>
</evidence>
<protein>
    <submittedName>
        <fullName evidence="1">Uncharacterized protein</fullName>
    </submittedName>
</protein>
<keyword evidence="2" id="KW-1185">Reference proteome</keyword>
<reference evidence="1 2" key="1">
    <citation type="journal article" date="2023" name="Life. Sci Alliance">
        <title>Evolutionary insights into 3D genome organization and epigenetic landscape of Vigna mungo.</title>
        <authorList>
            <person name="Junaid A."/>
            <person name="Singh B."/>
            <person name="Bhatia S."/>
        </authorList>
    </citation>
    <scope>NUCLEOTIDE SEQUENCE [LARGE SCALE GENOMIC DNA]</scope>
    <source>
        <strain evidence="1">Urdbean</strain>
    </source>
</reference>
<dbReference type="AlphaFoldDB" id="A0AAQ3RWK3"/>
<dbReference type="Proteomes" id="UP001374535">
    <property type="component" value="Chromosome 5"/>
</dbReference>